<dbReference type="Gene3D" id="3.30.450.40">
    <property type="match status" value="1"/>
</dbReference>
<evidence type="ECO:0000313" key="5">
    <source>
        <dbReference type="EMBL" id="MDR7328887.1"/>
    </source>
</evidence>
<accession>A0ABU1ZXF3</accession>
<dbReference type="Gene3D" id="1.10.10.10">
    <property type="entry name" value="Winged helix-like DNA-binding domain superfamily/Winged helix DNA-binding domain"/>
    <property type="match status" value="1"/>
</dbReference>
<feature type="domain" description="IclR-ED" evidence="4">
    <location>
        <begin position="70"/>
        <end position="259"/>
    </location>
</feature>
<proteinExistence type="predicted"/>
<evidence type="ECO:0000256" key="3">
    <source>
        <dbReference type="ARBA" id="ARBA00023163"/>
    </source>
</evidence>
<dbReference type="PANTHER" id="PTHR30136">
    <property type="entry name" value="HELIX-TURN-HELIX TRANSCRIPTIONAL REGULATOR, ICLR FAMILY"/>
    <property type="match status" value="1"/>
</dbReference>
<dbReference type="RefSeq" id="WP_290197878.1">
    <property type="nucleotide sequence ID" value="NZ_CP047654.1"/>
</dbReference>
<dbReference type="PROSITE" id="PS51078">
    <property type="entry name" value="ICLR_ED"/>
    <property type="match status" value="1"/>
</dbReference>
<dbReference type="GO" id="GO:0003677">
    <property type="term" value="F:DNA binding"/>
    <property type="evidence" value="ECO:0007669"/>
    <property type="project" value="UniProtKB-KW"/>
</dbReference>
<protein>
    <submittedName>
        <fullName evidence="5">DNA-binding IclR family transcriptional regulator</fullName>
    </submittedName>
</protein>
<dbReference type="SUPFAM" id="SSF55781">
    <property type="entry name" value="GAF domain-like"/>
    <property type="match status" value="1"/>
</dbReference>
<dbReference type="Pfam" id="PF09339">
    <property type="entry name" value="HTH_IclR"/>
    <property type="match status" value="1"/>
</dbReference>
<dbReference type="EMBL" id="JAVDXZ010000001">
    <property type="protein sequence ID" value="MDR7328887.1"/>
    <property type="molecule type" value="Genomic_DNA"/>
</dbReference>
<reference evidence="5" key="1">
    <citation type="submission" date="2023-07" db="EMBL/GenBank/DDBJ databases">
        <title>Sequencing the genomes of 1000 actinobacteria strains.</title>
        <authorList>
            <person name="Klenk H.-P."/>
        </authorList>
    </citation>
    <scope>NUCLEOTIDE SEQUENCE</scope>
    <source>
        <strain evidence="5">DSM 107476</strain>
    </source>
</reference>
<organism evidence="5 6">
    <name type="scientific">Corynebacterium guangdongense</name>
    <dbReference type="NCBI Taxonomy" id="1783348"/>
    <lineage>
        <taxon>Bacteria</taxon>
        <taxon>Bacillati</taxon>
        <taxon>Actinomycetota</taxon>
        <taxon>Actinomycetes</taxon>
        <taxon>Mycobacteriales</taxon>
        <taxon>Corynebacteriaceae</taxon>
        <taxon>Corynebacterium</taxon>
    </lineage>
</organism>
<keyword evidence="2 5" id="KW-0238">DNA-binding</keyword>
<dbReference type="InterPro" id="IPR029016">
    <property type="entry name" value="GAF-like_dom_sf"/>
</dbReference>
<comment type="caution">
    <text evidence="5">The sequence shown here is derived from an EMBL/GenBank/DDBJ whole genome shotgun (WGS) entry which is preliminary data.</text>
</comment>
<evidence type="ECO:0000313" key="6">
    <source>
        <dbReference type="Proteomes" id="UP001180840"/>
    </source>
</evidence>
<dbReference type="Pfam" id="PF01614">
    <property type="entry name" value="IclR_C"/>
    <property type="match status" value="1"/>
</dbReference>
<dbReference type="Proteomes" id="UP001180840">
    <property type="component" value="Unassembled WGS sequence"/>
</dbReference>
<sequence length="259" mass="27765">MIQVGPTHGAPPRDYLQSVDLALVLILMLRDAGSLTISTAAADLDVASSTVHRSLSMLVYRGFALRGEGRDYVAGPALSSSSLAPGVGAGLARLTRGYLDAITRATGETTQLMILTGNKCNVITSAEGTTDGHISTRRGQIIPAEQNAGGLAMLAEQSASELRGLYPSMPDVTFDDLRRTLRRSRDRGFAINHGLYEPDVSAVGACLRNDLGDVLGAITVSVPTQRFRQIYRRCAEVLTVHVRDLNRTLTTVDSRDLGR</sequence>
<dbReference type="SUPFAM" id="SSF46785">
    <property type="entry name" value="Winged helix' DNA-binding domain"/>
    <property type="match status" value="1"/>
</dbReference>
<dbReference type="InterPro" id="IPR036390">
    <property type="entry name" value="WH_DNA-bd_sf"/>
</dbReference>
<name>A0ABU1ZXF3_9CORY</name>
<evidence type="ECO:0000256" key="2">
    <source>
        <dbReference type="ARBA" id="ARBA00023125"/>
    </source>
</evidence>
<dbReference type="InterPro" id="IPR050707">
    <property type="entry name" value="HTH_MetabolicPath_Reg"/>
</dbReference>
<keyword evidence="1" id="KW-0805">Transcription regulation</keyword>
<gene>
    <name evidence="5" type="ORF">J2S39_000563</name>
</gene>
<keyword evidence="6" id="KW-1185">Reference proteome</keyword>
<dbReference type="InterPro" id="IPR036388">
    <property type="entry name" value="WH-like_DNA-bd_sf"/>
</dbReference>
<dbReference type="InterPro" id="IPR014757">
    <property type="entry name" value="Tscrpt_reg_IclR_C"/>
</dbReference>
<evidence type="ECO:0000256" key="1">
    <source>
        <dbReference type="ARBA" id="ARBA00023015"/>
    </source>
</evidence>
<keyword evidence="3" id="KW-0804">Transcription</keyword>
<dbReference type="InterPro" id="IPR005471">
    <property type="entry name" value="Tscrpt_reg_IclR_N"/>
</dbReference>
<dbReference type="PANTHER" id="PTHR30136:SF35">
    <property type="entry name" value="HTH-TYPE TRANSCRIPTIONAL REGULATOR RV1719"/>
    <property type="match status" value="1"/>
</dbReference>
<evidence type="ECO:0000259" key="4">
    <source>
        <dbReference type="PROSITE" id="PS51078"/>
    </source>
</evidence>